<organism evidence="1 2">
    <name type="scientific">Populibacterium corticicola</name>
    <dbReference type="NCBI Taxonomy" id="1812826"/>
    <lineage>
        <taxon>Bacteria</taxon>
        <taxon>Bacillati</taxon>
        <taxon>Actinomycetota</taxon>
        <taxon>Actinomycetes</taxon>
        <taxon>Micrococcales</taxon>
        <taxon>Jonesiaceae</taxon>
        <taxon>Populibacterium</taxon>
    </lineage>
</organism>
<proteinExistence type="predicted"/>
<reference evidence="2" key="1">
    <citation type="journal article" date="2019" name="Int. J. Syst. Evol. Microbiol.">
        <title>The Global Catalogue of Microorganisms (GCM) 10K type strain sequencing project: providing services to taxonomists for standard genome sequencing and annotation.</title>
        <authorList>
            <consortium name="The Broad Institute Genomics Platform"/>
            <consortium name="The Broad Institute Genome Sequencing Center for Infectious Disease"/>
            <person name="Wu L."/>
            <person name="Ma J."/>
        </authorList>
    </citation>
    <scope>NUCLEOTIDE SEQUENCE [LARGE SCALE GENOMIC DNA]</scope>
    <source>
        <strain evidence="2">KCTC 33576</strain>
    </source>
</reference>
<dbReference type="Proteomes" id="UP001597391">
    <property type="component" value="Unassembled WGS sequence"/>
</dbReference>
<gene>
    <name evidence="1" type="ORF">ACFSYH_00275</name>
</gene>
<dbReference type="RefSeq" id="WP_377464408.1">
    <property type="nucleotide sequence ID" value="NZ_JBHUOP010000001.1"/>
</dbReference>
<comment type="caution">
    <text evidence="1">The sequence shown here is derived from an EMBL/GenBank/DDBJ whole genome shotgun (WGS) entry which is preliminary data.</text>
</comment>
<keyword evidence="2" id="KW-1185">Reference proteome</keyword>
<name>A0ABW5XCD4_9MICO</name>
<dbReference type="EMBL" id="JBHUOP010000001">
    <property type="protein sequence ID" value="MFD2839009.1"/>
    <property type="molecule type" value="Genomic_DNA"/>
</dbReference>
<evidence type="ECO:0000313" key="1">
    <source>
        <dbReference type="EMBL" id="MFD2839009.1"/>
    </source>
</evidence>
<sequence>MASFGVVGPAAAQEVEPTDASSIVASLVDEVALEQAVEGFTAGDEASVAELAAVVAPERGVDVEAASHVSLVDGELVLASDEVIGDGGDGLEIGISYAGASQAAEIVDGVAVSTQVEAGLDIVARATDGGAQVLAVLADENAPTELAFDLDLPEGATLEQLVDGSIAVFAPVETEVPLPGEEERFDAAVLEILGEDIFLSDDLDVLDAITDEQFELLMQIPDEETKTVVVNQQVGLIHAPWAVDAEGKALETSYDFVNGMLIQNVVTDENTVFPVVVDPKASLADRIWAGVGCLSSVLGLALGGVAVVKASAKLLKLFKAAKPGTSLYNAYQQFKKLEKLDKNAMKLVFTAVKDYFVAYAKNIGKGVTAAKNAAIKKIQSYSTNKMVIAGLAAKGLIDVAADVLGFTDCKVMVTGWKS</sequence>
<evidence type="ECO:0000313" key="2">
    <source>
        <dbReference type="Proteomes" id="UP001597391"/>
    </source>
</evidence>
<accession>A0ABW5XCD4</accession>
<protein>
    <submittedName>
        <fullName evidence="1">Uncharacterized protein</fullName>
    </submittedName>
</protein>